<evidence type="ECO:0000313" key="3">
    <source>
        <dbReference type="EMBL" id="KAK8561396.1"/>
    </source>
</evidence>
<dbReference type="NCBIfam" id="TIGR00055">
    <property type="entry name" value="uppS"/>
    <property type="match status" value="1"/>
</dbReference>
<dbReference type="PANTHER" id="PTHR10291">
    <property type="entry name" value="DEHYDRODOLICHYL DIPHOSPHATE SYNTHASE FAMILY MEMBER"/>
    <property type="match status" value="1"/>
</dbReference>
<dbReference type="Pfam" id="PF01255">
    <property type="entry name" value="Prenyltransf"/>
    <property type="match status" value="1"/>
</dbReference>
<dbReference type="EMBL" id="JBBPBM010000013">
    <property type="protein sequence ID" value="KAK8561396.1"/>
    <property type="molecule type" value="Genomic_DNA"/>
</dbReference>
<dbReference type="Gene3D" id="3.40.1180.10">
    <property type="entry name" value="Decaprenyl diphosphate synthase-like"/>
    <property type="match status" value="1"/>
</dbReference>
<accession>A0ABR2EHR8</accession>
<proteinExistence type="inferred from homology"/>
<reference evidence="3 4" key="1">
    <citation type="journal article" date="2024" name="G3 (Bethesda)">
        <title>Genome assembly of Hibiscus sabdariffa L. provides insights into metabolisms of medicinal natural products.</title>
        <authorList>
            <person name="Kim T."/>
        </authorList>
    </citation>
    <scope>NUCLEOTIDE SEQUENCE [LARGE SCALE GENOMIC DNA]</scope>
    <source>
        <strain evidence="3">TK-2024</strain>
        <tissue evidence="3">Old leaves</tissue>
    </source>
</reference>
<organism evidence="3 4">
    <name type="scientific">Hibiscus sabdariffa</name>
    <name type="common">roselle</name>
    <dbReference type="NCBI Taxonomy" id="183260"/>
    <lineage>
        <taxon>Eukaryota</taxon>
        <taxon>Viridiplantae</taxon>
        <taxon>Streptophyta</taxon>
        <taxon>Embryophyta</taxon>
        <taxon>Tracheophyta</taxon>
        <taxon>Spermatophyta</taxon>
        <taxon>Magnoliopsida</taxon>
        <taxon>eudicotyledons</taxon>
        <taxon>Gunneridae</taxon>
        <taxon>Pentapetalae</taxon>
        <taxon>rosids</taxon>
        <taxon>malvids</taxon>
        <taxon>Malvales</taxon>
        <taxon>Malvaceae</taxon>
        <taxon>Malvoideae</taxon>
        <taxon>Hibiscus</taxon>
    </lineage>
</organism>
<evidence type="ECO:0000313" key="4">
    <source>
        <dbReference type="Proteomes" id="UP001472677"/>
    </source>
</evidence>
<name>A0ABR2EHR8_9ROSI</name>
<dbReference type="Proteomes" id="UP001472677">
    <property type="component" value="Unassembled WGS sequence"/>
</dbReference>
<dbReference type="CDD" id="cd00475">
    <property type="entry name" value="Cis_IPPS"/>
    <property type="match status" value="1"/>
</dbReference>
<dbReference type="PANTHER" id="PTHR10291:SF24">
    <property type="entry name" value="ALKYL TRANSFERASE"/>
    <property type="match status" value="1"/>
</dbReference>
<keyword evidence="1 2" id="KW-0808">Transferase</keyword>
<protein>
    <recommendedName>
        <fullName evidence="2">Alkyl transferase</fullName>
        <ecNumber evidence="2">2.5.1.-</ecNumber>
    </recommendedName>
</protein>
<dbReference type="EC" id="2.5.1.-" evidence="2"/>
<comment type="similarity">
    <text evidence="2">Belongs to the UPP synthase family.</text>
</comment>
<comment type="caution">
    <text evidence="3">The sequence shown here is derived from an EMBL/GenBank/DDBJ whole genome shotgun (WGS) entry which is preliminary data.</text>
</comment>
<evidence type="ECO:0000256" key="2">
    <source>
        <dbReference type="RuleBase" id="RU363018"/>
    </source>
</evidence>
<sequence length="279" mass="32546">MEEESLPRKIFTVCKTLVRKLVFRVLRAGPMPSHIAVIMDGNRRYAKRNRLNEGAGHDAGAMALFYLITYCYELGIKYITAYAFSTDNFRRKPQEVGKIMSLLRESMALLTKITKHQPVRVHFAGNLELLSAELRDGARKLMEATADYSKIVVTICVCYCCSDEILNSVEESVLEKYYNHSYIRDSHNDYDDNNNDRKDTITLVDIEKHMYMAVTPEPDILIRTAHEHRLSNFLQWQTSYTQLASLPIDFPELNSWQLTWVILDFQRNYDYLARKKLQR</sequence>
<dbReference type="InterPro" id="IPR001441">
    <property type="entry name" value="UPP_synth-like"/>
</dbReference>
<gene>
    <name evidence="3" type="ORF">V6N12_048468</name>
</gene>
<evidence type="ECO:0000256" key="1">
    <source>
        <dbReference type="ARBA" id="ARBA00022679"/>
    </source>
</evidence>
<keyword evidence="4" id="KW-1185">Reference proteome</keyword>
<dbReference type="SUPFAM" id="SSF64005">
    <property type="entry name" value="Undecaprenyl diphosphate synthase"/>
    <property type="match status" value="1"/>
</dbReference>
<dbReference type="InterPro" id="IPR036424">
    <property type="entry name" value="UPP_synth-like_sf"/>
</dbReference>